<evidence type="ECO:0000313" key="2">
    <source>
        <dbReference type="EMBL" id="GAA3925437.1"/>
    </source>
</evidence>
<protein>
    <recommendedName>
        <fullName evidence="4">Phage or prophage related protein</fullName>
    </recommendedName>
</protein>
<feature type="region of interest" description="Disordered" evidence="1">
    <location>
        <begin position="125"/>
        <end position="240"/>
    </location>
</feature>
<evidence type="ECO:0008006" key="4">
    <source>
        <dbReference type="Google" id="ProtNLM"/>
    </source>
</evidence>
<dbReference type="EMBL" id="BAABAJ010000011">
    <property type="protein sequence ID" value="GAA3925437.1"/>
    <property type="molecule type" value="Genomic_DNA"/>
</dbReference>
<gene>
    <name evidence="2" type="ORF">GCM10022244_38630</name>
</gene>
<accession>A0ABP7MNY6</accession>
<keyword evidence="3" id="KW-1185">Reference proteome</keyword>
<comment type="caution">
    <text evidence="2">The sequence shown here is derived from an EMBL/GenBank/DDBJ whole genome shotgun (WGS) entry which is preliminary data.</text>
</comment>
<evidence type="ECO:0000313" key="3">
    <source>
        <dbReference type="Proteomes" id="UP001501000"/>
    </source>
</evidence>
<name>A0ABP7MNY6_9ACTN</name>
<evidence type="ECO:0000256" key="1">
    <source>
        <dbReference type="SAM" id="MobiDB-lite"/>
    </source>
</evidence>
<proteinExistence type="predicted"/>
<feature type="compositionally biased region" description="Polar residues" evidence="1">
    <location>
        <begin position="179"/>
        <end position="188"/>
    </location>
</feature>
<sequence length="332" mass="35411">MWLCWPCTPAKPDSPAPPERRSIAIARIRTIKPEAFSSESLAAVSLSAERTFFGLLTQADDQGRFRDQAAVIAGQLWSLRREHGPEAVEDDLIQLDDAGLICRYEGEDGKRYLHIVTFAKHQKINRPSGVRTPPCPHHDLGVPREPSPQMRGALSESSASRPGGLTEPSVTRPGGLTVPSGNDESAGQSRFREHSPQPQGGLTEPSVSPHRPDLGPRNRDLGSTPLGGASAPAPDSGSVSAKDLIGEYAAACPHRPPQDVLGHLGREVKKLLAEGISPDHIRAGLDRHRAKGLHPSTLPSLVHEAMNATPAAAAHQPWTNPSDTAAAYGGDL</sequence>
<feature type="region of interest" description="Disordered" evidence="1">
    <location>
        <begin position="312"/>
        <end position="332"/>
    </location>
</feature>
<dbReference type="Proteomes" id="UP001501000">
    <property type="component" value="Unassembled WGS sequence"/>
</dbReference>
<reference evidence="3" key="1">
    <citation type="journal article" date="2019" name="Int. J. Syst. Evol. Microbiol.">
        <title>The Global Catalogue of Microorganisms (GCM) 10K type strain sequencing project: providing services to taxonomists for standard genome sequencing and annotation.</title>
        <authorList>
            <consortium name="The Broad Institute Genomics Platform"/>
            <consortium name="The Broad Institute Genome Sequencing Center for Infectious Disease"/>
            <person name="Wu L."/>
            <person name="Ma J."/>
        </authorList>
    </citation>
    <scope>NUCLEOTIDE SEQUENCE [LARGE SCALE GENOMIC DNA]</scope>
    <source>
        <strain evidence="3">JCM 16956</strain>
    </source>
</reference>
<organism evidence="2 3">
    <name type="scientific">Streptomyces gulbargensis</name>
    <dbReference type="NCBI Taxonomy" id="364901"/>
    <lineage>
        <taxon>Bacteria</taxon>
        <taxon>Bacillati</taxon>
        <taxon>Actinomycetota</taxon>
        <taxon>Actinomycetes</taxon>
        <taxon>Kitasatosporales</taxon>
        <taxon>Streptomycetaceae</taxon>
        <taxon>Streptomyces</taxon>
    </lineage>
</organism>
<feature type="compositionally biased region" description="Basic and acidic residues" evidence="1">
    <location>
        <begin position="210"/>
        <end position="220"/>
    </location>
</feature>